<reference evidence="9" key="1">
    <citation type="journal article" date="2020" name="mSystems">
        <title>Genome- and Community-Level Interaction Insights into Carbon Utilization and Element Cycling Functions of Hydrothermarchaeota in Hydrothermal Sediment.</title>
        <authorList>
            <person name="Zhou Z."/>
            <person name="Liu Y."/>
            <person name="Xu W."/>
            <person name="Pan J."/>
            <person name="Luo Z.H."/>
            <person name="Li M."/>
        </authorList>
    </citation>
    <scope>NUCLEOTIDE SEQUENCE [LARGE SCALE GENOMIC DNA]</scope>
    <source>
        <strain evidence="9">SpSt-906</strain>
    </source>
</reference>
<dbReference type="Gene3D" id="1.20.1440.120">
    <property type="entry name" value="Recombination protein O, C-terminal domain"/>
    <property type="match status" value="1"/>
</dbReference>
<name>A0A7C3YSJ0_UNCW3</name>
<dbReference type="InterPro" id="IPR037278">
    <property type="entry name" value="ARFGAP/RecO"/>
</dbReference>
<dbReference type="SUPFAM" id="SSF50249">
    <property type="entry name" value="Nucleic acid-binding proteins"/>
    <property type="match status" value="1"/>
</dbReference>
<keyword evidence="5 7" id="KW-0234">DNA repair</keyword>
<dbReference type="PANTHER" id="PTHR33991">
    <property type="entry name" value="DNA REPAIR PROTEIN RECO"/>
    <property type="match status" value="1"/>
</dbReference>
<protein>
    <recommendedName>
        <fullName evidence="2 7">DNA repair protein RecO</fullName>
    </recommendedName>
    <alternativeName>
        <fullName evidence="6 7">Recombination protein O</fullName>
    </alternativeName>
</protein>
<comment type="similarity">
    <text evidence="1 7">Belongs to the RecO family.</text>
</comment>
<evidence type="ECO:0000256" key="2">
    <source>
        <dbReference type="ARBA" id="ARBA00021310"/>
    </source>
</evidence>
<gene>
    <name evidence="7 9" type="primary">recO</name>
    <name evidence="9" type="ORF">ENX07_03075</name>
</gene>
<organism evidence="9">
    <name type="scientific">candidate division WOR-3 bacterium</name>
    <dbReference type="NCBI Taxonomy" id="2052148"/>
    <lineage>
        <taxon>Bacteria</taxon>
        <taxon>Bacteria division WOR-3</taxon>
    </lineage>
</organism>
<evidence type="ECO:0000256" key="4">
    <source>
        <dbReference type="ARBA" id="ARBA00023172"/>
    </source>
</evidence>
<dbReference type="SUPFAM" id="SSF57863">
    <property type="entry name" value="ArfGap/RecO-like zinc finger"/>
    <property type="match status" value="1"/>
</dbReference>
<keyword evidence="4 7" id="KW-0233">DNA recombination</keyword>
<dbReference type="GO" id="GO:0006302">
    <property type="term" value="P:double-strand break repair"/>
    <property type="evidence" value="ECO:0007669"/>
    <property type="project" value="TreeGrafter"/>
</dbReference>
<dbReference type="HAMAP" id="MF_00201">
    <property type="entry name" value="RecO"/>
    <property type="match status" value="1"/>
</dbReference>
<dbReference type="InterPro" id="IPR022572">
    <property type="entry name" value="DNA_rep/recomb_RecO_N"/>
</dbReference>
<evidence type="ECO:0000256" key="7">
    <source>
        <dbReference type="HAMAP-Rule" id="MF_00201"/>
    </source>
</evidence>
<dbReference type="InterPro" id="IPR042242">
    <property type="entry name" value="RecO_C"/>
</dbReference>
<evidence type="ECO:0000313" key="9">
    <source>
        <dbReference type="EMBL" id="HGE99036.1"/>
    </source>
</evidence>
<comment type="caution">
    <text evidence="9">The sequence shown here is derived from an EMBL/GenBank/DDBJ whole genome shotgun (WGS) entry which is preliminary data.</text>
</comment>
<dbReference type="AlphaFoldDB" id="A0A7C3YSJ0"/>
<dbReference type="InterPro" id="IPR012340">
    <property type="entry name" value="NA-bd_OB-fold"/>
</dbReference>
<evidence type="ECO:0000259" key="8">
    <source>
        <dbReference type="Pfam" id="PF11967"/>
    </source>
</evidence>
<dbReference type="InterPro" id="IPR003717">
    <property type="entry name" value="RecO"/>
</dbReference>
<dbReference type="Gene3D" id="2.40.50.140">
    <property type="entry name" value="Nucleic acid-binding proteins"/>
    <property type="match status" value="1"/>
</dbReference>
<comment type="function">
    <text evidence="7">Involved in DNA repair and RecF pathway recombination.</text>
</comment>
<feature type="domain" description="DNA replication/recombination mediator RecO N-terminal" evidence="8">
    <location>
        <begin position="4"/>
        <end position="80"/>
    </location>
</feature>
<accession>A0A7C3YSJ0</accession>
<proteinExistence type="inferred from homology"/>
<dbReference type="GO" id="GO:0006310">
    <property type="term" value="P:DNA recombination"/>
    <property type="evidence" value="ECO:0007669"/>
    <property type="project" value="UniProtKB-UniRule"/>
</dbReference>
<dbReference type="EMBL" id="DTMQ01000017">
    <property type="protein sequence ID" value="HGE99036.1"/>
    <property type="molecule type" value="Genomic_DNA"/>
</dbReference>
<sequence>MAIIEKTEGIVIRRERFRSTSKMVTLFSKDYGRLSLLAKGGFDPKRLLGGNLEPFSLTEITFYYREGKEYHLISGASLIYDFPRFRSETERFFYASLLSSFIIKTLPKEVKQSSLYQLFLSTIFLLDRVGKESLIYSFLIKAASFFGYQPNLLSCLRCSRQLKSFFFSSQRGGFLCAACREGEGIDFQLEEARRLKSLLLLPQREVGKLELGEKEKEAIRSFLAFHLNFFFPNPPSF</sequence>
<dbReference type="GO" id="GO:0043590">
    <property type="term" value="C:bacterial nucleoid"/>
    <property type="evidence" value="ECO:0007669"/>
    <property type="project" value="TreeGrafter"/>
</dbReference>
<dbReference type="PANTHER" id="PTHR33991:SF1">
    <property type="entry name" value="DNA REPAIR PROTEIN RECO"/>
    <property type="match status" value="1"/>
</dbReference>
<keyword evidence="3 7" id="KW-0227">DNA damage</keyword>
<dbReference type="NCBIfam" id="TIGR00613">
    <property type="entry name" value="reco"/>
    <property type="match status" value="1"/>
</dbReference>
<dbReference type="Pfam" id="PF02565">
    <property type="entry name" value="RecO_C"/>
    <property type="match status" value="1"/>
</dbReference>
<evidence type="ECO:0000256" key="3">
    <source>
        <dbReference type="ARBA" id="ARBA00022763"/>
    </source>
</evidence>
<evidence type="ECO:0000256" key="1">
    <source>
        <dbReference type="ARBA" id="ARBA00007452"/>
    </source>
</evidence>
<evidence type="ECO:0000256" key="5">
    <source>
        <dbReference type="ARBA" id="ARBA00023204"/>
    </source>
</evidence>
<evidence type="ECO:0000256" key="6">
    <source>
        <dbReference type="ARBA" id="ARBA00033409"/>
    </source>
</evidence>
<dbReference type="Pfam" id="PF11967">
    <property type="entry name" value="RecO_N"/>
    <property type="match status" value="1"/>
</dbReference>